<sequence>MDQDFSPAPDNPVIVIGGAGVDLIGRLESDLVAGTKNPANIRTSFGGVARNVAENLSRLGQRTVLLTAVGDDHAGKQLLAQAVQAGVDVSHVLTTADHSTGTYLGILDGKGSLQFALDDINATKALTPDYIKSHVELFKGASLAFIDANLPKDTMRTIFSQTRGKHASRFVLIQPQLVWHSAWCLSSTG</sequence>
<organism evidence="5">
    <name type="scientific">marine sediment metagenome</name>
    <dbReference type="NCBI Taxonomy" id="412755"/>
    <lineage>
        <taxon>unclassified sequences</taxon>
        <taxon>metagenomes</taxon>
        <taxon>ecological metagenomes</taxon>
    </lineage>
</organism>
<dbReference type="Gene3D" id="3.40.1190.20">
    <property type="match status" value="1"/>
</dbReference>
<keyword evidence="3" id="KW-0418">Kinase</keyword>
<keyword evidence="2" id="KW-0479">Metal-binding</keyword>
<dbReference type="GO" id="GO:0005737">
    <property type="term" value="C:cytoplasm"/>
    <property type="evidence" value="ECO:0007669"/>
    <property type="project" value="TreeGrafter"/>
</dbReference>
<evidence type="ECO:0000259" key="4">
    <source>
        <dbReference type="Pfam" id="PF00294"/>
    </source>
</evidence>
<dbReference type="SUPFAM" id="SSF53613">
    <property type="entry name" value="Ribokinase-like"/>
    <property type="match status" value="1"/>
</dbReference>
<dbReference type="PROSITE" id="PS00583">
    <property type="entry name" value="PFKB_KINASES_1"/>
    <property type="match status" value="1"/>
</dbReference>
<dbReference type="GO" id="GO:0046872">
    <property type="term" value="F:metal ion binding"/>
    <property type="evidence" value="ECO:0007669"/>
    <property type="project" value="UniProtKB-KW"/>
</dbReference>
<evidence type="ECO:0000256" key="3">
    <source>
        <dbReference type="ARBA" id="ARBA00022777"/>
    </source>
</evidence>
<dbReference type="EMBL" id="BART01025545">
    <property type="protein sequence ID" value="GAH02200.1"/>
    <property type="molecule type" value="Genomic_DNA"/>
</dbReference>
<accession>X1D1S1</accession>
<dbReference type="InterPro" id="IPR011611">
    <property type="entry name" value="PfkB_dom"/>
</dbReference>
<dbReference type="GO" id="GO:0016301">
    <property type="term" value="F:kinase activity"/>
    <property type="evidence" value="ECO:0007669"/>
    <property type="project" value="UniProtKB-KW"/>
</dbReference>
<evidence type="ECO:0000313" key="5">
    <source>
        <dbReference type="EMBL" id="GAH02200.1"/>
    </source>
</evidence>
<dbReference type="PANTHER" id="PTHR42909:SF1">
    <property type="entry name" value="CARBOHYDRATE KINASE PFKB DOMAIN-CONTAINING PROTEIN"/>
    <property type="match status" value="1"/>
</dbReference>
<dbReference type="PANTHER" id="PTHR42909">
    <property type="entry name" value="ZGC:136858"/>
    <property type="match status" value="1"/>
</dbReference>
<keyword evidence="1" id="KW-0808">Transferase</keyword>
<proteinExistence type="predicted"/>
<dbReference type="InterPro" id="IPR029056">
    <property type="entry name" value="Ribokinase-like"/>
</dbReference>
<gene>
    <name evidence="5" type="ORF">S01H4_45822</name>
</gene>
<evidence type="ECO:0000256" key="1">
    <source>
        <dbReference type="ARBA" id="ARBA00022679"/>
    </source>
</evidence>
<protein>
    <recommendedName>
        <fullName evidence="4">Carbohydrate kinase PfkB domain-containing protein</fullName>
    </recommendedName>
</protein>
<dbReference type="Pfam" id="PF00294">
    <property type="entry name" value="PfkB"/>
    <property type="match status" value="1"/>
</dbReference>
<comment type="caution">
    <text evidence="5">The sequence shown here is derived from an EMBL/GenBank/DDBJ whole genome shotgun (WGS) entry which is preliminary data.</text>
</comment>
<dbReference type="AlphaFoldDB" id="X1D1S1"/>
<evidence type="ECO:0000256" key="2">
    <source>
        <dbReference type="ARBA" id="ARBA00022723"/>
    </source>
</evidence>
<dbReference type="GO" id="GO:0004730">
    <property type="term" value="F:pseudouridylate synthase activity"/>
    <property type="evidence" value="ECO:0007669"/>
    <property type="project" value="TreeGrafter"/>
</dbReference>
<dbReference type="InterPro" id="IPR002173">
    <property type="entry name" value="Carboh/pur_kinase_PfkB_CS"/>
</dbReference>
<dbReference type="GO" id="GO:0016798">
    <property type="term" value="F:hydrolase activity, acting on glycosyl bonds"/>
    <property type="evidence" value="ECO:0007669"/>
    <property type="project" value="TreeGrafter"/>
</dbReference>
<name>X1D1S1_9ZZZZ</name>
<reference evidence="5" key="1">
    <citation type="journal article" date="2014" name="Front. Microbiol.">
        <title>High frequency of phylogenetically diverse reductive dehalogenase-homologous genes in deep subseafloor sedimentary metagenomes.</title>
        <authorList>
            <person name="Kawai M."/>
            <person name="Futagami T."/>
            <person name="Toyoda A."/>
            <person name="Takaki Y."/>
            <person name="Nishi S."/>
            <person name="Hori S."/>
            <person name="Arai W."/>
            <person name="Tsubouchi T."/>
            <person name="Morono Y."/>
            <person name="Uchiyama I."/>
            <person name="Ito T."/>
            <person name="Fujiyama A."/>
            <person name="Inagaki F."/>
            <person name="Takami H."/>
        </authorList>
    </citation>
    <scope>NUCLEOTIDE SEQUENCE</scope>
    <source>
        <strain evidence="5">Expedition CK06-06</strain>
    </source>
</reference>
<feature type="domain" description="Carbohydrate kinase PfkB" evidence="4">
    <location>
        <begin position="13"/>
        <end position="174"/>
    </location>
</feature>